<dbReference type="PANTHER" id="PTHR33525:SF5">
    <property type="entry name" value="TWO COMPONENT SIGNAL TRANSDUCTION SYSTEM RESPONSE REGULATOR"/>
    <property type="match status" value="1"/>
</dbReference>
<evidence type="ECO:0000313" key="3">
    <source>
        <dbReference type="Proteomes" id="UP000434044"/>
    </source>
</evidence>
<reference evidence="2 3" key="1">
    <citation type="submission" date="2019-11" db="EMBL/GenBank/DDBJ databases">
        <title>Whole-genome sequence of the anaerobic purple sulfur bacterium Allochromatium palmeri DSM 15591.</title>
        <authorList>
            <person name="Kyndt J.A."/>
            <person name="Meyer T.E."/>
        </authorList>
    </citation>
    <scope>NUCLEOTIDE SEQUENCE [LARGE SCALE GENOMIC DNA]</scope>
    <source>
        <strain evidence="2 3">DSM 15591</strain>
    </source>
</reference>
<dbReference type="InterPro" id="IPR013976">
    <property type="entry name" value="HDOD"/>
</dbReference>
<dbReference type="InterPro" id="IPR052340">
    <property type="entry name" value="RNase_Y/CdgJ"/>
</dbReference>
<evidence type="ECO:0000259" key="1">
    <source>
        <dbReference type="PROSITE" id="PS51833"/>
    </source>
</evidence>
<organism evidence="2 3">
    <name type="scientific">Allochromatium palmeri</name>
    <dbReference type="NCBI Taxonomy" id="231048"/>
    <lineage>
        <taxon>Bacteria</taxon>
        <taxon>Pseudomonadati</taxon>
        <taxon>Pseudomonadota</taxon>
        <taxon>Gammaproteobacteria</taxon>
        <taxon>Chromatiales</taxon>
        <taxon>Chromatiaceae</taxon>
        <taxon>Allochromatium</taxon>
    </lineage>
</organism>
<sequence>MPAQSIDSPTSSQHKSIKELIEEQFVSGGHKLPVFNPVALELRQALQTESKMSMKDIADLIMKDQSLASHLLRLANSSFYGGLKRVDTISAALVRLGMERVINLAMVTSQLLAHTSKVDSIAPHMSALWSRSFVCANGGRWLACETGYDDRAEEAFIAGLLHDIGELSLLKMLEKLSKDQSLSLALTESLLNEILNTLHTDIGYRLMVKWQLPEVYARIARDHHAERFDESDPLLIIIRLMDILCRKLGVGQAADPEIELAATPEAQVLGLKEIKLAELEVLMEDVITESNKLLSS</sequence>
<dbReference type="Proteomes" id="UP000434044">
    <property type="component" value="Unassembled WGS sequence"/>
</dbReference>
<protein>
    <submittedName>
        <fullName evidence="2">HDOD domain-containing protein</fullName>
    </submittedName>
</protein>
<evidence type="ECO:0000313" key="2">
    <source>
        <dbReference type="EMBL" id="MTW20503.1"/>
    </source>
</evidence>
<dbReference type="PANTHER" id="PTHR33525">
    <property type="match status" value="1"/>
</dbReference>
<proteinExistence type="predicted"/>
<gene>
    <name evidence="2" type="ORF">GJ668_05265</name>
</gene>
<dbReference type="SUPFAM" id="SSF109604">
    <property type="entry name" value="HD-domain/PDEase-like"/>
    <property type="match status" value="1"/>
</dbReference>
<feature type="domain" description="HDOD" evidence="1">
    <location>
        <begin position="32"/>
        <end position="226"/>
    </location>
</feature>
<dbReference type="Pfam" id="PF08668">
    <property type="entry name" value="HDOD"/>
    <property type="match status" value="1"/>
</dbReference>
<dbReference type="RefSeq" id="WP_186342903.1">
    <property type="nucleotide sequence ID" value="NZ_WNKT01000007.1"/>
</dbReference>
<dbReference type="PROSITE" id="PS51833">
    <property type="entry name" value="HDOD"/>
    <property type="match status" value="1"/>
</dbReference>
<dbReference type="AlphaFoldDB" id="A0A6N8E8A0"/>
<accession>A0A6N8E8A0</accession>
<keyword evidence="3" id="KW-1185">Reference proteome</keyword>
<dbReference type="EMBL" id="WNKT01000007">
    <property type="protein sequence ID" value="MTW20503.1"/>
    <property type="molecule type" value="Genomic_DNA"/>
</dbReference>
<dbReference type="Gene3D" id="1.10.3210.10">
    <property type="entry name" value="Hypothetical protein af1432"/>
    <property type="match status" value="1"/>
</dbReference>
<comment type="caution">
    <text evidence="2">The sequence shown here is derived from an EMBL/GenBank/DDBJ whole genome shotgun (WGS) entry which is preliminary data.</text>
</comment>
<name>A0A6N8E8A0_9GAMM</name>